<feature type="domain" description="Integrase zinc-binding" evidence="4">
    <location>
        <begin position="661"/>
        <end position="710"/>
    </location>
</feature>
<dbReference type="PANTHER" id="PTHR48475:SF1">
    <property type="entry name" value="RNASE H TYPE-1 DOMAIN-CONTAINING PROTEIN"/>
    <property type="match status" value="1"/>
</dbReference>
<dbReference type="PANTHER" id="PTHR48475">
    <property type="entry name" value="RIBONUCLEASE H"/>
    <property type="match status" value="1"/>
</dbReference>
<dbReference type="InterPro" id="IPR043502">
    <property type="entry name" value="DNA/RNA_pol_sf"/>
</dbReference>
<organism evidence="5 6">
    <name type="scientific">Rubroshorea leprosula</name>
    <dbReference type="NCBI Taxonomy" id="152421"/>
    <lineage>
        <taxon>Eukaryota</taxon>
        <taxon>Viridiplantae</taxon>
        <taxon>Streptophyta</taxon>
        <taxon>Embryophyta</taxon>
        <taxon>Tracheophyta</taxon>
        <taxon>Spermatophyta</taxon>
        <taxon>Magnoliopsida</taxon>
        <taxon>eudicotyledons</taxon>
        <taxon>Gunneridae</taxon>
        <taxon>Pentapetalae</taxon>
        <taxon>rosids</taxon>
        <taxon>malvids</taxon>
        <taxon>Malvales</taxon>
        <taxon>Dipterocarpaceae</taxon>
        <taxon>Rubroshorea</taxon>
    </lineage>
</organism>
<feature type="domain" description="Reverse transcriptase" evidence="1">
    <location>
        <begin position="242"/>
        <end position="401"/>
    </location>
</feature>
<dbReference type="InterPro" id="IPR043128">
    <property type="entry name" value="Rev_trsase/Diguanyl_cyclase"/>
</dbReference>
<dbReference type="Pfam" id="PF17921">
    <property type="entry name" value="Integrase_H2C2"/>
    <property type="match status" value="1"/>
</dbReference>
<dbReference type="InterPro" id="IPR000477">
    <property type="entry name" value="RT_dom"/>
</dbReference>
<evidence type="ECO:0000313" key="6">
    <source>
        <dbReference type="Proteomes" id="UP001054252"/>
    </source>
</evidence>
<sequence>MDRAPLSVPITAETYQEGFKISHLETYDSSSDPNEHLHTYQAIMKIQNATDAMMCKVFPVTLKSTAKRWYHKLPRHSINSFSQLATLFSNKFASQREIKCTATKLVQVHQKEGKSLRNYMQCFNKATLDIDNVLDTICLSALLHGLKPGRFLDDLLEDPPKSWSEVNDRSPIPVEGVVILPIYVGIEPRFRMTLVSLAVKMELAFNAIIGRATLYEEIQKLLQVGFIKKVEYSEWVSNMVLVKKPNGKWRICINFTNLNDACPKDPHPLPNVEKLVERVVGHERMSFLDASSRYHQVQLWLDDQEKMTFYVGDVIYYYVMMPFGLKNARATYQKLVQLVFKLQIDRNIEIYVDDIIVKSLKAKNHIDNLNETFQNLTPAQMKLNAFKCMFAIELGKFLGCVVSKKGIEINSKRVQAIKQMEPPKTVKYVQHLTGHLAALHRPELSGRLIGWDVELSEYDVKFEPYTIIKGQTLADFLVECHSTTTEEAIALNPIWALYADEATNSEGSRAGVVLIGPNGFKSKHILRFKFRATNNVAKYEALIYSLKLAIELRVQDIRVFSDSQLVVNQVKGYCDIEDPQLAQYCSMILSDCQVLTTDPLSSSWTTPLVNYPQSGELPKDPAEAMLVRCMAAHFTLIDGQLYKRVALMPLLHCLTPYESEYVVREIHEGACGTHIGGKMLARKLLRQGYYWPNMVEDIKNYVKKCPTWQFHSNEIHMLALWSCLTMPSFATGETPFSLSFGTEAVILVLRGAPS</sequence>
<dbReference type="GO" id="GO:0004523">
    <property type="term" value="F:RNA-DNA hybrid ribonuclease activity"/>
    <property type="evidence" value="ECO:0007669"/>
    <property type="project" value="InterPro"/>
</dbReference>
<evidence type="ECO:0000259" key="1">
    <source>
        <dbReference type="Pfam" id="PF00078"/>
    </source>
</evidence>
<dbReference type="Pfam" id="PF00078">
    <property type="entry name" value="RVT_1"/>
    <property type="match status" value="1"/>
</dbReference>
<dbReference type="Proteomes" id="UP001054252">
    <property type="component" value="Unassembled WGS sequence"/>
</dbReference>
<dbReference type="Gene3D" id="1.10.340.70">
    <property type="match status" value="1"/>
</dbReference>
<dbReference type="InterPro" id="IPR005162">
    <property type="entry name" value="Retrotrans_gag_dom"/>
</dbReference>
<feature type="domain" description="Retrotransposon gag" evidence="2">
    <location>
        <begin position="56"/>
        <end position="148"/>
    </location>
</feature>
<gene>
    <name evidence="5" type="ORF">SLEP1_g42410</name>
</gene>
<dbReference type="Pfam" id="PF03732">
    <property type="entry name" value="Retrotrans_gag"/>
    <property type="match status" value="1"/>
</dbReference>
<accession>A0AAV5L9Q6</accession>
<dbReference type="Gene3D" id="3.10.10.10">
    <property type="entry name" value="HIV Type 1 Reverse Transcriptase, subunit A, domain 1"/>
    <property type="match status" value="1"/>
</dbReference>
<evidence type="ECO:0000259" key="2">
    <source>
        <dbReference type="Pfam" id="PF03732"/>
    </source>
</evidence>
<evidence type="ECO:0000313" key="5">
    <source>
        <dbReference type="EMBL" id="GKV33979.1"/>
    </source>
</evidence>
<protein>
    <submittedName>
        <fullName evidence="5">Uncharacterized protein</fullName>
    </submittedName>
</protein>
<comment type="caution">
    <text evidence="5">The sequence shown here is derived from an EMBL/GenBank/DDBJ whole genome shotgun (WGS) entry which is preliminary data.</text>
</comment>
<dbReference type="InterPro" id="IPR041588">
    <property type="entry name" value="Integrase_H2C2"/>
</dbReference>
<dbReference type="Gene3D" id="3.30.70.270">
    <property type="match status" value="1"/>
</dbReference>
<dbReference type="InterPro" id="IPR036397">
    <property type="entry name" value="RNaseH_sf"/>
</dbReference>
<dbReference type="AlphaFoldDB" id="A0AAV5L9Q6"/>
<dbReference type="Gene3D" id="3.30.420.10">
    <property type="entry name" value="Ribonuclease H-like superfamily/Ribonuclease H"/>
    <property type="match status" value="1"/>
</dbReference>
<reference evidence="5 6" key="1">
    <citation type="journal article" date="2021" name="Commun. Biol.">
        <title>The genome of Shorea leprosula (Dipterocarpaceae) highlights the ecological relevance of drought in aseasonal tropical rainforests.</title>
        <authorList>
            <person name="Ng K.K.S."/>
            <person name="Kobayashi M.J."/>
            <person name="Fawcett J.A."/>
            <person name="Hatakeyama M."/>
            <person name="Paape T."/>
            <person name="Ng C.H."/>
            <person name="Ang C.C."/>
            <person name="Tnah L.H."/>
            <person name="Lee C.T."/>
            <person name="Nishiyama T."/>
            <person name="Sese J."/>
            <person name="O'Brien M.J."/>
            <person name="Copetti D."/>
            <person name="Mohd Noor M.I."/>
            <person name="Ong R.C."/>
            <person name="Putra M."/>
            <person name="Sireger I.Z."/>
            <person name="Indrioko S."/>
            <person name="Kosugi Y."/>
            <person name="Izuno A."/>
            <person name="Isagi Y."/>
            <person name="Lee S.L."/>
            <person name="Shimizu K.K."/>
        </authorList>
    </citation>
    <scope>NUCLEOTIDE SEQUENCE [LARGE SCALE GENOMIC DNA]</scope>
    <source>
        <strain evidence="5">214</strain>
    </source>
</reference>
<keyword evidence="6" id="KW-1185">Reference proteome</keyword>
<dbReference type="CDD" id="cd01647">
    <property type="entry name" value="RT_LTR"/>
    <property type="match status" value="1"/>
</dbReference>
<name>A0AAV5L9Q6_9ROSI</name>
<evidence type="ECO:0000259" key="3">
    <source>
        <dbReference type="Pfam" id="PF13456"/>
    </source>
</evidence>
<feature type="domain" description="RNase H type-1" evidence="3">
    <location>
        <begin position="505"/>
        <end position="588"/>
    </location>
</feature>
<dbReference type="InterPro" id="IPR002156">
    <property type="entry name" value="RNaseH_domain"/>
</dbReference>
<dbReference type="EMBL" id="BPVZ01000103">
    <property type="protein sequence ID" value="GKV33979.1"/>
    <property type="molecule type" value="Genomic_DNA"/>
</dbReference>
<dbReference type="GO" id="GO:0003676">
    <property type="term" value="F:nucleic acid binding"/>
    <property type="evidence" value="ECO:0007669"/>
    <property type="project" value="InterPro"/>
</dbReference>
<dbReference type="SUPFAM" id="SSF56672">
    <property type="entry name" value="DNA/RNA polymerases"/>
    <property type="match status" value="1"/>
</dbReference>
<proteinExistence type="predicted"/>
<evidence type="ECO:0000259" key="4">
    <source>
        <dbReference type="Pfam" id="PF17921"/>
    </source>
</evidence>
<dbReference type="Pfam" id="PF13456">
    <property type="entry name" value="RVT_3"/>
    <property type="match status" value="1"/>
</dbReference>